<evidence type="ECO:0000256" key="3">
    <source>
        <dbReference type="ARBA" id="ARBA00017411"/>
    </source>
</evidence>
<reference evidence="13" key="1">
    <citation type="journal article" date="2014" name="Proc. Natl. Acad. Sci. U.S.A.">
        <title>Extensive sampling of basidiomycete genomes demonstrates inadequacy of the white-rot/brown-rot paradigm for wood decay fungi.</title>
        <authorList>
            <person name="Riley R."/>
            <person name="Salamov A.A."/>
            <person name="Brown D.W."/>
            <person name="Nagy L.G."/>
            <person name="Floudas D."/>
            <person name="Held B.W."/>
            <person name="Levasseur A."/>
            <person name="Lombard V."/>
            <person name="Morin E."/>
            <person name="Otillar R."/>
            <person name="Lindquist E.A."/>
            <person name="Sun H."/>
            <person name="LaButti K.M."/>
            <person name="Schmutz J."/>
            <person name="Jabbour D."/>
            <person name="Luo H."/>
            <person name="Baker S.E."/>
            <person name="Pisabarro A.G."/>
            <person name="Walton J.D."/>
            <person name="Blanchette R.A."/>
            <person name="Henrissat B."/>
            <person name="Martin F."/>
            <person name="Cullen D."/>
            <person name="Hibbett D.S."/>
            <person name="Grigoriev I.V."/>
        </authorList>
    </citation>
    <scope>NUCLEOTIDE SEQUENCE [LARGE SCALE GENOMIC DNA]</scope>
    <source>
        <strain evidence="13">CBS 339.88</strain>
    </source>
</reference>
<keyword evidence="10" id="KW-1133">Transmembrane helix</keyword>
<protein>
    <recommendedName>
        <fullName evidence="3">CST complex subunit STN1</fullName>
    </recommendedName>
    <alternativeName>
        <fullName evidence="8">Suppressor of cdc thirteen homolog</fullName>
    </alternativeName>
</protein>
<dbReference type="GO" id="GO:0005634">
    <property type="term" value="C:nucleus"/>
    <property type="evidence" value="ECO:0007669"/>
    <property type="project" value="UniProtKB-SubCell"/>
</dbReference>
<comment type="subcellular location">
    <subcellularLocation>
        <location evidence="2">Chromosome</location>
        <location evidence="2">Telomere</location>
    </subcellularLocation>
    <subcellularLocation>
        <location evidence="1">Nucleus</location>
    </subcellularLocation>
</comment>
<dbReference type="InterPro" id="IPR040260">
    <property type="entry name" value="RFA2-like"/>
</dbReference>
<feature type="region of interest" description="Disordered" evidence="9">
    <location>
        <begin position="1"/>
        <end position="36"/>
    </location>
</feature>
<keyword evidence="4" id="KW-0158">Chromosome</keyword>
<dbReference type="InterPro" id="IPR012340">
    <property type="entry name" value="NA-bd_OB-fold"/>
</dbReference>
<keyword evidence="10" id="KW-0472">Membrane</keyword>
<evidence type="ECO:0000256" key="5">
    <source>
        <dbReference type="ARBA" id="ARBA00022895"/>
    </source>
</evidence>
<evidence type="ECO:0000256" key="4">
    <source>
        <dbReference type="ARBA" id="ARBA00022454"/>
    </source>
</evidence>
<dbReference type="GO" id="GO:0003677">
    <property type="term" value="F:DNA binding"/>
    <property type="evidence" value="ECO:0007669"/>
    <property type="project" value="UniProtKB-KW"/>
</dbReference>
<evidence type="ECO:0000256" key="1">
    <source>
        <dbReference type="ARBA" id="ARBA00004123"/>
    </source>
</evidence>
<evidence type="ECO:0000256" key="2">
    <source>
        <dbReference type="ARBA" id="ARBA00004574"/>
    </source>
</evidence>
<sequence length="586" mass="65773">MSLTSTSTVDRTSTVYLSPSKRRRRSPSPDQTAKKGSSIKDIFNWTFLGTAIASCSIRDALEMRENTLERREFFWLGSVPCSFVKLVGMIVGVQVYEKRIMYTVDDGTGVIDCSHKPAHQTLAFQRTEPPLPLKPIGKVGNFVQVTGRVQLMPNSRQISVKDMELCSSANDELAHTRTVRHLHRTSYSRTEPFTISPHQPLFKTPKKSNVLDMPSTMYSSPISSIASSPVKPEQIEQSHKSPIKLRHPSRLHTHDLTENTFRIYLKHYMDYAPIFRLPSDAGYDSDAGIGYSISQLPSTPTKFPRSDETPCRRRAFDATPKARIPALDFGNATASASSLTLLHTGSEPDTHHARSGFSLSYLRRVPELSLLASRVVEAVGRRKVRDERHRMKAAGVLPSRSQKFKAPPLAIPPDKFAGKKKRLFQWAIIQLLKEGCIVHWDGPVRSCPDTSIMDTTRLWKANTTSTTQPSDNTLFSLTSSSVPRPDIDEIDDGALSDPDSTEEAYISLTPEYLSDFVERAITVLVNHYEKIGKPYTGATKDGILSVLRKDDRWQYVGEWNVDDALDFLKKEGRVWCMGKGRWDLTG</sequence>
<gene>
    <name evidence="12" type="ORF">GALMADRAFT_155343</name>
</gene>
<dbReference type="GO" id="GO:0000781">
    <property type="term" value="C:chromosome, telomeric region"/>
    <property type="evidence" value="ECO:0007669"/>
    <property type="project" value="UniProtKB-SubCell"/>
</dbReference>
<dbReference type="STRING" id="685588.A0A067T5F5"/>
<name>A0A067T5F5_GALM3</name>
<dbReference type="Proteomes" id="UP000027222">
    <property type="component" value="Unassembled WGS sequence"/>
</dbReference>
<keyword evidence="10" id="KW-0812">Transmembrane</keyword>
<keyword evidence="5" id="KW-0779">Telomere</keyword>
<proteinExistence type="predicted"/>
<evidence type="ECO:0000259" key="11">
    <source>
        <dbReference type="Pfam" id="PF10451"/>
    </source>
</evidence>
<feature type="transmembrane region" description="Helical" evidence="10">
    <location>
        <begin position="73"/>
        <end position="96"/>
    </location>
</feature>
<evidence type="ECO:0000313" key="12">
    <source>
        <dbReference type="EMBL" id="KDR78405.1"/>
    </source>
</evidence>
<evidence type="ECO:0000256" key="8">
    <source>
        <dbReference type="ARBA" id="ARBA00030039"/>
    </source>
</evidence>
<dbReference type="AlphaFoldDB" id="A0A067T5F5"/>
<evidence type="ECO:0000256" key="10">
    <source>
        <dbReference type="SAM" id="Phobius"/>
    </source>
</evidence>
<dbReference type="Pfam" id="PF10451">
    <property type="entry name" value="Stn1"/>
    <property type="match status" value="1"/>
</dbReference>
<dbReference type="PANTHER" id="PTHR13989:SF33">
    <property type="entry name" value="CST COMPLEX SUBUNIT STN1"/>
    <property type="match status" value="1"/>
</dbReference>
<keyword evidence="13" id="KW-1185">Reference proteome</keyword>
<evidence type="ECO:0000313" key="13">
    <source>
        <dbReference type="Proteomes" id="UP000027222"/>
    </source>
</evidence>
<keyword evidence="7" id="KW-0539">Nucleus</keyword>
<evidence type="ECO:0000256" key="7">
    <source>
        <dbReference type="ARBA" id="ARBA00023242"/>
    </source>
</evidence>
<feature type="domain" description="CST complex subunit Stn1 N-terminal" evidence="11">
    <location>
        <begin position="67"/>
        <end position="177"/>
    </location>
</feature>
<feature type="compositionally biased region" description="Low complexity" evidence="9">
    <location>
        <begin position="1"/>
        <end position="14"/>
    </location>
</feature>
<dbReference type="InterPro" id="IPR018856">
    <property type="entry name" value="Stn1_N"/>
</dbReference>
<organism evidence="12 13">
    <name type="scientific">Galerina marginata (strain CBS 339.88)</name>
    <dbReference type="NCBI Taxonomy" id="685588"/>
    <lineage>
        <taxon>Eukaryota</taxon>
        <taxon>Fungi</taxon>
        <taxon>Dikarya</taxon>
        <taxon>Basidiomycota</taxon>
        <taxon>Agaricomycotina</taxon>
        <taxon>Agaricomycetes</taxon>
        <taxon>Agaricomycetidae</taxon>
        <taxon>Agaricales</taxon>
        <taxon>Agaricineae</taxon>
        <taxon>Strophariaceae</taxon>
        <taxon>Galerina</taxon>
    </lineage>
</organism>
<evidence type="ECO:0000256" key="9">
    <source>
        <dbReference type="SAM" id="MobiDB-lite"/>
    </source>
</evidence>
<keyword evidence="6" id="KW-0238">DNA-binding</keyword>
<accession>A0A067T5F5</accession>
<dbReference type="HOGENOM" id="CLU_019576_0_0_1"/>
<evidence type="ECO:0000256" key="6">
    <source>
        <dbReference type="ARBA" id="ARBA00023125"/>
    </source>
</evidence>
<dbReference type="SUPFAM" id="SSF50249">
    <property type="entry name" value="Nucleic acid-binding proteins"/>
    <property type="match status" value="1"/>
</dbReference>
<dbReference type="Gene3D" id="2.40.50.140">
    <property type="entry name" value="Nucleic acid-binding proteins"/>
    <property type="match status" value="1"/>
</dbReference>
<dbReference type="OrthoDB" id="77828at2759"/>
<dbReference type="PANTHER" id="PTHR13989">
    <property type="entry name" value="REPLICATION PROTEIN A-RELATED"/>
    <property type="match status" value="1"/>
</dbReference>
<dbReference type="EMBL" id="KL142375">
    <property type="protein sequence ID" value="KDR78405.1"/>
    <property type="molecule type" value="Genomic_DNA"/>
</dbReference>